<feature type="compositionally biased region" description="Pro residues" evidence="1">
    <location>
        <begin position="163"/>
        <end position="179"/>
    </location>
</feature>
<keyword evidence="4" id="KW-1185">Reference proteome</keyword>
<sequence length="680" mass="69650">MKPGALGAVLLLAAVPAAALSAQSCPGPDLSVAPAGATAVELRHADVPSARFPGQWQQGRLGDLSYRLYPGGFGAIGEGTHMETWRIEISCDPDNRTCTYRSFGAVPEGMQPRARQLGRCLLGPEPPATPAAPAKESAPPAAEPEAPARQPAPAAPKAATPVSPEPAAPGTPAPEPAPASPQAASRPARETAPVPAAPRTLTREPAPAAPQAAGGPAPAARETAQSSATPGALTRQPAPAVPNAVTPAEARSLTREPAPAPAAREPATPPAEPRPPARRQAAPHPGEPRAFLCWTVPEVGGTGTPESEVLVCRPAPVPPDVSAAPSPARETAAPPPVPPNPAPRSAGPESGPGTARPPADPAGSQGQPGPAPQGPPGGPDDRPAPAKDGADAAPRDDPPPRPRAAAAPPTPDRINLLPLSRPRRVPDRPEAPPSGGTVIARPSALFTPRPAFPPPGGHPRPQPPAAPPLALTRCALGSAMALGREEIGEIGQISVNLGCSGRFGDRLTFSAGLTAYPIRGDRHGGDLAYSYALNWRVTDRVTLTYANYAAALAGGRALAGLGEGRLQLSAPVAKVPLGDRTLACTGFVSLARSAPSNAGVNCGLDVTERLTVRFSALAYPPGTQREGDTDFSYSASYALSDRVTLTYSNYANNRWPWNRSPDQVDLFHGGALGLSYRRDF</sequence>
<organism evidence="3 4">
    <name type="scientific">Paracoccus lichenicola</name>
    <dbReference type="NCBI Taxonomy" id="2665644"/>
    <lineage>
        <taxon>Bacteria</taxon>
        <taxon>Pseudomonadati</taxon>
        <taxon>Pseudomonadota</taxon>
        <taxon>Alphaproteobacteria</taxon>
        <taxon>Rhodobacterales</taxon>
        <taxon>Paracoccaceae</taxon>
        <taxon>Paracoccus</taxon>
    </lineage>
</organism>
<evidence type="ECO:0000256" key="2">
    <source>
        <dbReference type="SAM" id="SignalP"/>
    </source>
</evidence>
<feature type="compositionally biased region" description="Basic and acidic residues" evidence="1">
    <location>
        <begin position="379"/>
        <end position="400"/>
    </location>
</feature>
<feature type="compositionally biased region" description="Low complexity" evidence="1">
    <location>
        <begin position="320"/>
        <end position="332"/>
    </location>
</feature>
<dbReference type="RefSeq" id="WP_154765156.1">
    <property type="nucleotide sequence ID" value="NZ_WMBT01000007.1"/>
</dbReference>
<feature type="compositionally biased region" description="Low complexity" evidence="1">
    <location>
        <begin position="237"/>
        <end position="266"/>
    </location>
</feature>
<accession>A0A6L6HRM4</accession>
<feature type="compositionally biased region" description="Pro residues" evidence="1">
    <location>
        <begin position="333"/>
        <end position="342"/>
    </location>
</feature>
<evidence type="ECO:0000256" key="1">
    <source>
        <dbReference type="SAM" id="MobiDB-lite"/>
    </source>
</evidence>
<comment type="caution">
    <text evidence="3">The sequence shown here is derived from an EMBL/GenBank/DDBJ whole genome shotgun (WGS) entry which is preliminary data.</text>
</comment>
<evidence type="ECO:0000313" key="4">
    <source>
        <dbReference type="Proteomes" id="UP000481417"/>
    </source>
</evidence>
<feature type="compositionally biased region" description="Low complexity" evidence="1">
    <location>
        <begin position="205"/>
        <end position="220"/>
    </location>
</feature>
<dbReference type="PROSITE" id="PS51257">
    <property type="entry name" value="PROKAR_LIPOPROTEIN"/>
    <property type="match status" value="1"/>
</dbReference>
<proteinExistence type="predicted"/>
<feature type="compositionally biased region" description="Pro residues" evidence="1">
    <location>
        <begin position="450"/>
        <end position="465"/>
    </location>
</feature>
<protein>
    <submittedName>
        <fullName evidence="3">Uncharacterized protein</fullName>
    </submittedName>
</protein>
<feature type="region of interest" description="Disordered" evidence="1">
    <location>
        <begin position="119"/>
        <end position="465"/>
    </location>
</feature>
<keyword evidence="2" id="KW-0732">Signal</keyword>
<gene>
    <name evidence="3" type="ORF">GIY56_12360</name>
</gene>
<evidence type="ECO:0000313" key="3">
    <source>
        <dbReference type="EMBL" id="MTE01089.1"/>
    </source>
</evidence>
<name>A0A6L6HRM4_9RHOB</name>
<feature type="compositionally biased region" description="Low complexity" evidence="1">
    <location>
        <begin position="131"/>
        <end position="162"/>
    </location>
</feature>
<feature type="chain" id="PRO_5026950101" evidence="2">
    <location>
        <begin position="22"/>
        <end position="680"/>
    </location>
</feature>
<dbReference type="AlphaFoldDB" id="A0A6L6HRM4"/>
<feature type="compositionally biased region" description="Pro residues" evidence="1">
    <location>
        <begin position="369"/>
        <end position="378"/>
    </location>
</feature>
<dbReference type="Proteomes" id="UP000481417">
    <property type="component" value="Unassembled WGS sequence"/>
</dbReference>
<reference evidence="3 4" key="1">
    <citation type="submission" date="2019-11" db="EMBL/GenBank/DDBJ databases">
        <authorList>
            <person name="Lang L."/>
        </authorList>
    </citation>
    <scope>NUCLEOTIDE SEQUENCE [LARGE SCALE GENOMIC DNA]</scope>
    <source>
        <strain evidence="3 4">YIM 132242</strain>
    </source>
</reference>
<feature type="signal peptide" evidence="2">
    <location>
        <begin position="1"/>
        <end position="21"/>
    </location>
</feature>
<dbReference type="EMBL" id="WMBT01000007">
    <property type="protein sequence ID" value="MTE01089.1"/>
    <property type="molecule type" value="Genomic_DNA"/>
</dbReference>